<dbReference type="InterPro" id="IPR011009">
    <property type="entry name" value="Kinase-like_dom_sf"/>
</dbReference>
<dbReference type="EMBL" id="MLAK01001023">
    <property type="protein sequence ID" value="OHS99120.1"/>
    <property type="molecule type" value="Genomic_DNA"/>
</dbReference>
<evidence type="ECO:0008006" key="11">
    <source>
        <dbReference type="Google" id="ProtNLM"/>
    </source>
</evidence>
<dbReference type="SMART" id="SM00396">
    <property type="entry name" value="ZnF_UBR1"/>
    <property type="match status" value="1"/>
</dbReference>
<reference evidence="9" key="1">
    <citation type="submission" date="2016-10" db="EMBL/GenBank/DDBJ databases">
        <authorList>
            <person name="Benchimol M."/>
            <person name="Almeida L.G."/>
            <person name="Vasconcelos A.T."/>
            <person name="Perreira-Neves A."/>
            <person name="Rosa I.A."/>
            <person name="Tasca T."/>
            <person name="Bogo M.R."/>
            <person name="de Souza W."/>
        </authorList>
    </citation>
    <scope>NUCLEOTIDE SEQUENCE [LARGE SCALE GENOMIC DNA]</scope>
    <source>
        <strain evidence="9">K</strain>
    </source>
</reference>
<dbReference type="SMART" id="SM00220">
    <property type="entry name" value="S_TKc"/>
    <property type="match status" value="1"/>
</dbReference>
<keyword evidence="6" id="KW-1133">Transmembrane helix</keyword>
<dbReference type="PROSITE" id="PS50011">
    <property type="entry name" value="PROTEIN_KINASE_DOM"/>
    <property type="match status" value="1"/>
</dbReference>
<dbReference type="Pfam" id="PF08238">
    <property type="entry name" value="Sel1"/>
    <property type="match status" value="11"/>
</dbReference>
<dbReference type="SUPFAM" id="SSF81901">
    <property type="entry name" value="HCP-like"/>
    <property type="match status" value="3"/>
</dbReference>
<dbReference type="PANTHER" id="PTHR11102:SF160">
    <property type="entry name" value="ERAD-ASSOCIATED E3 UBIQUITIN-PROTEIN LIGASE COMPONENT HRD3"/>
    <property type="match status" value="1"/>
</dbReference>
<evidence type="ECO:0000256" key="2">
    <source>
        <dbReference type="ARBA" id="ARBA00022771"/>
    </source>
</evidence>
<sequence length="1016" mass="116847">MFSHDIHEVSQKLEYNVVCEMEILNNFKTNILITKSTPTNYFLDALKPISFNPLTTISFNFDDNSVSFCTENYVVLIFFDTSEEIRFFLNNIKNHVLYPVKKKYTNYISNNFHANFYKDNQFEKLQSTKEEAHTLYNSLSNDLNFLISQNNLFSVFLKHAVWPILYFFIERFKIRSTLFQNPSFLNPSIQEFRQFSMQDFILLSIIGSGAVGIIYLALNKALGQLFVIKSFKNGKIKQFRREKQAYSKLKHPSLLKCYGFIKESKSKNISNSLVLEFAANGSVADYLDKNSLDDTEKTTIVVDVLFGLDYLHSLGIMHRDIKPHNILLTNDFDAKICDFDTSREYLSSKKKTHDIGTYLYMSPEEINGEDYSFQTDLYSFSMFIYELATGKAPYEVASISDIIQRIESGNIANLSHKYGPIVHIYYMCSSHDASYRTCSFYLITCMKDRNLFFEKADWILVQKRINFLVKNMQPVDINRGDIQFMIEEAEKGKTISQFYLARLYESGQGFPIDLQQAFLWYSRAAYGGNHSAQFNIGQMYMNGKGVEQDYYRAFEIFLYLAKKGDNTAQLKVSTMYKEGKGVFQDDKMSFYWLNEAAINGSSDAQVMLALMYLKGNEVNVDYEKAAFFYQLAASTGNVTSQFGLGMLYLNGQGVEKDNNKAISLLTEAADKGHSLAQYNLGHIYFTGEIASTNYTKAFYYLTKSAEQGHPPAQYSLGIMYLNGLGTPTNYQIAYELYQMAAEAGVVEAMHSLGIFLLENTYGYQNMEEAIIWITISADKDYNRAQHLLGLLYQEGKGVEKDYRTAADLFYKSAQTKMKDSAFRCAHLYHKLKIEKDRIIEMFQKAAEKNIYHADAEFGEMYFNGDIVEQDYEKAFHYLSEATKNENAKAFYLLGQMYENGYYVEKDLNKAVDFYFKAAKIFSPEAEANLEKLCNTYTQFFMPKIEKISECTKKKFGTQYISQHIFECDTCGLIGGRGICIYCAEHCHSGHELVDIGICPEFFCDCESIDCQFHSDK</sequence>
<keyword evidence="6" id="KW-0812">Transmembrane</keyword>
<organism evidence="9 10">
    <name type="scientific">Tritrichomonas foetus</name>
    <dbReference type="NCBI Taxonomy" id="1144522"/>
    <lineage>
        <taxon>Eukaryota</taxon>
        <taxon>Metamonada</taxon>
        <taxon>Parabasalia</taxon>
        <taxon>Tritrichomonadida</taxon>
        <taxon>Tritrichomonadidae</taxon>
        <taxon>Tritrichomonas</taxon>
    </lineage>
</organism>
<gene>
    <name evidence="9" type="ORF">TRFO_34522</name>
</gene>
<evidence type="ECO:0000256" key="4">
    <source>
        <dbReference type="ARBA" id="ARBA00038101"/>
    </source>
</evidence>
<feature type="domain" description="Protein kinase" evidence="7">
    <location>
        <begin position="200"/>
        <end position="453"/>
    </location>
</feature>
<dbReference type="VEuPathDB" id="TrichDB:TRFO_34522"/>
<dbReference type="PANTHER" id="PTHR11102">
    <property type="entry name" value="SEL-1-LIKE PROTEIN"/>
    <property type="match status" value="1"/>
</dbReference>
<evidence type="ECO:0000259" key="8">
    <source>
        <dbReference type="PROSITE" id="PS51157"/>
    </source>
</evidence>
<evidence type="ECO:0000259" key="7">
    <source>
        <dbReference type="PROSITE" id="PS50011"/>
    </source>
</evidence>
<dbReference type="InterPro" id="IPR008271">
    <property type="entry name" value="Ser/Thr_kinase_AS"/>
</dbReference>
<proteinExistence type="inferred from homology"/>
<protein>
    <recommendedName>
        <fullName evidence="11">Protein kinase domain-containing protein</fullName>
    </recommendedName>
</protein>
<comment type="caution">
    <text evidence="9">The sequence shown here is derived from an EMBL/GenBank/DDBJ whole genome shotgun (WGS) entry which is preliminary data.</text>
</comment>
<dbReference type="InterPro" id="IPR006597">
    <property type="entry name" value="Sel1-like"/>
</dbReference>
<dbReference type="Pfam" id="PF00069">
    <property type="entry name" value="Pkinase"/>
    <property type="match status" value="1"/>
</dbReference>
<evidence type="ECO:0000313" key="9">
    <source>
        <dbReference type="EMBL" id="OHS99120.1"/>
    </source>
</evidence>
<dbReference type="SMART" id="SM00671">
    <property type="entry name" value="SEL1"/>
    <property type="match status" value="11"/>
</dbReference>
<feature type="zinc finger region" description="UBR-type" evidence="5">
    <location>
        <begin position="948"/>
        <end position="1015"/>
    </location>
</feature>
<dbReference type="AlphaFoldDB" id="A0A1J4JIW2"/>
<feature type="transmembrane region" description="Helical" evidence="6">
    <location>
        <begin position="200"/>
        <end position="218"/>
    </location>
</feature>
<accession>A0A1J4JIW2</accession>
<dbReference type="InterPro" id="IPR050767">
    <property type="entry name" value="Sel1_AlgK"/>
</dbReference>
<dbReference type="GeneID" id="94844411"/>
<dbReference type="GO" id="GO:0004672">
    <property type="term" value="F:protein kinase activity"/>
    <property type="evidence" value="ECO:0007669"/>
    <property type="project" value="InterPro"/>
</dbReference>
<dbReference type="GO" id="GO:0005524">
    <property type="term" value="F:ATP binding"/>
    <property type="evidence" value="ECO:0007669"/>
    <property type="project" value="InterPro"/>
</dbReference>
<dbReference type="CDD" id="cd19671">
    <property type="entry name" value="UBR-box_UBR4_5_6_7"/>
    <property type="match status" value="1"/>
</dbReference>
<comment type="similarity">
    <text evidence="4">Belongs to the sel-1 family.</text>
</comment>
<keyword evidence="2" id="KW-0863">Zinc-finger</keyword>
<keyword evidence="6" id="KW-0472">Membrane</keyword>
<dbReference type="SUPFAM" id="SSF56112">
    <property type="entry name" value="Protein kinase-like (PK-like)"/>
    <property type="match status" value="1"/>
</dbReference>
<feature type="domain" description="UBR-type" evidence="8">
    <location>
        <begin position="948"/>
        <end position="1015"/>
    </location>
</feature>
<evidence type="ECO:0000256" key="5">
    <source>
        <dbReference type="PROSITE-ProRule" id="PRU00508"/>
    </source>
</evidence>
<evidence type="ECO:0000313" key="10">
    <source>
        <dbReference type="Proteomes" id="UP000179807"/>
    </source>
</evidence>
<evidence type="ECO:0000256" key="1">
    <source>
        <dbReference type="ARBA" id="ARBA00022723"/>
    </source>
</evidence>
<dbReference type="InterPro" id="IPR003126">
    <property type="entry name" value="Znf_UBR"/>
</dbReference>
<dbReference type="Proteomes" id="UP000179807">
    <property type="component" value="Unassembled WGS sequence"/>
</dbReference>
<dbReference type="GO" id="GO:0008270">
    <property type="term" value="F:zinc ion binding"/>
    <property type="evidence" value="ECO:0007669"/>
    <property type="project" value="UniProtKB-KW"/>
</dbReference>
<dbReference type="PROSITE" id="PS00108">
    <property type="entry name" value="PROTEIN_KINASE_ST"/>
    <property type="match status" value="1"/>
</dbReference>
<name>A0A1J4JIW2_9EUKA</name>
<dbReference type="OrthoDB" id="272077at2759"/>
<dbReference type="Gene3D" id="1.10.510.10">
    <property type="entry name" value="Transferase(Phosphotransferase) domain 1"/>
    <property type="match status" value="1"/>
</dbReference>
<dbReference type="InterPro" id="IPR000719">
    <property type="entry name" value="Prot_kinase_dom"/>
</dbReference>
<dbReference type="Gene3D" id="1.25.40.10">
    <property type="entry name" value="Tetratricopeptide repeat domain"/>
    <property type="match status" value="3"/>
</dbReference>
<keyword evidence="3" id="KW-0862">Zinc</keyword>
<dbReference type="PROSITE" id="PS51157">
    <property type="entry name" value="ZF_UBR"/>
    <property type="match status" value="1"/>
</dbReference>
<dbReference type="RefSeq" id="XP_068352257.1">
    <property type="nucleotide sequence ID" value="XM_068509707.1"/>
</dbReference>
<evidence type="ECO:0000256" key="3">
    <source>
        <dbReference type="ARBA" id="ARBA00022833"/>
    </source>
</evidence>
<keyword evidence="1" id="KW-0479">Metal-binding</keyword>
<dbReference type="InterPro" id="IPR011990">
    <property type="entry name" value="TPR-like_helical_dom_sf"/>
</dbReference>
<evidence type="ECO:0000256" key="6">
    <source>
        <dbReference type="SAM" id="Phobius"/>
    </source>
</evidence>
<keyword evidence="10" id="KW-1185">Reference proteome</keyword>